<keyword evidence="1" id="KW-1133">Transmembrane helix</keyword>
<evidence type="ECO:0000313" key="3">
    <source>
        <dbReference type="Proteomes" id="UP001227192"/>
    </source>
</evidence>
<proteinExistence type="predicted"/>
<organism evidence="2 3">
    <name type="scientific">Penicillium thymicola</name>
    <dbReference type="NCBI Taxonomy" id="293382"/>
    <lineage>
        <taxon>Eukaryota</taxon>
        <taxon>Fungi</taxon>
        <taxon>Dikarya</taxon>
        <taxon>Ascomycota</taxon>
        <taxon>Pezizomycotina</taxon>
        <taxon>Eurotiomycetes</taxon>
        <taxon>Eurotiomycetidae</taxon>
        <taxon>Eurotiales</taxon>
        <taxon>Aspergillaceae</taxon>
        <taxon>Penicillium</taxon>
    </lineage>
</organism>
<gene>
    <name evidence="2" type="ORF">VN97_g9070</name>
</gene>
<keyword evidence="1" id="KW-0472">Membrane</keyword>
<reference evidence="2" key="1">
    <citation type="submission" date="2015-06" db="EMBL/GenBank/DDBJ databases">
        <authorList>
            <person name="Nguyen H."/>
        </authorList>
    </citation>
    <scope>NUCLEOTIDE SEQUENCE</scope>
    <source>
        <strain evidence="2">DAOM 180753</strain>
    </source>
</reference>
<comment type="caution">
    <text evidence="2">The sequence shown here is derived from an EMBL/GenBank/DDBJ whole genome shotgun (WGS) entry which is preliminary data.</text>
</comment>
<keyword evidence="3" id="KW-1185">Reference proteome</keyword>
<reference evidence="2" key="2">
    <citation type="journal article" date="2016" name="Fungal Biol.">
        <title>Ochratoxin A production by Penicillium thymicola.</title>
        <authorList>
            <person name="Nguyen H.D.T."/>
            <person name="McMullin D.R."/>
            <person name="Ponomareva E."/>
            <person name="Riley R."/>
            <person name="Pomraning K.R."/>
            <person name="Baker S.E."/>
            <person name="Seifert K.A."/>
        </authorList>
    </citation>
    <scope>NUCLEOTIDE SEQUENCE</scope>
    <source>
        <strain evidence="2">DAOM 180753</strain>
    </source>
</reference>
<dbReference type="EMBL" id="LACB01000352">
    <property type="protein sequence ID" value="KAJ9484300.1"/>
    <property type="molecule type" value="Genomic_DNA"/>
</dbReference>
<evidence type="ECO:0000313" key="2">
    <source>
        <dbReference type="EMBL" id="KAJ9484300.1"/>
    </source>
</evidence>
<sequence>MYFFATPYLVLPLFCVPYYPLISFIFLVFGTFGSLFAACPCVSQFSASALDFTVQVNGKQYNLVFRCIHID</sequence>
<dbReference type="Proteomes" id="UP001227192">
    <property type="component" value="Unassembled WGS sequence"/>
</dbReference>
<evidence type="ECO:0000256" key="1">
    <source>
        <dbReference type="SAM" id="Phobius"/>
    </source>
</evidence>
<dbReference type="AlphaFoldDB" id="A0AAI9TBJ4"/>
<keyword evidence="1" id="KW-0812">Transmembrane</keyword>
<accession>A0AAI9TBJ4</accession>
<protein>
    <submittedName>
        <fullName evidence="2">Uncharacterized protein</fullName>
    </submittedName>
</protein>
<feature type="transmembrane region" description="Helical" evidence="1">
    <location>
        <begin position="18"/>
        <end position="38"/>
    </location>
</feature>
<name>A0AAI9TBJ4_PENTH</name>